<proteinExistence type="predicted"/>
<dbReference type="Proteomes" id="UP000622166">
    <property type="component" value="Unassembled WGS sequence"/>
</dbReference>
<feature type="region of interest" description="Disordered" evidence="1">
    <location>
        <begin position="65"/>
        <end position="106"/>
    </location>
</feature>
<dbReference type="EMBL" id="BMVW01000014">
    <property type="protein sequence ID" value="GGZ30001.1"/>
    <property type="molecule type" value="Genomic_DNA"/>
</dbReference>
<sequence length="106" mass="11048">MEPTVVQDEVALVMAAGVVSGVAGHMDDVVVREGRHQVFPGGCRAVQQAGAGEGAGEQGRLLVGGRQVRRAGSPRQGDPGRVTTRGRLSGPGRQGRRRPRAWTVGV</sequence>
<keyword evidence="3" id="KW-1185">Reference proteome</keyword>
<comment type="caution">
    <text evidence="2">The sequence shown here is derived from an EMBL/GenBank/DDBJ whole genome shotgun (WGS) entry which is preliminary data.</text>
</comment>
<evidence type="ECO:0000256" key="1">
    <source>
        <dbReference type="SAM" id="MobiDB-lite"/>
    </source>
</evidence>
<evidence type="ECO:0000313" key="3">
    <source>
        <dbReference type="Proteomes" id="UP000622166"/>
    </source>
</evidence>
<protein>
    <submittedName>
        <fullName evidence="2">Uncharacterized protein</fullName>
    </submittedName>
</protein>
<reference evidence="2" key="1">
    <citation type="journal article" date="2014" name="Int. J. Syst. Evol. Microbiol.">
        <title>Complete genome sequence of Corynebacterium casei LMG S-19264T (=DSM 44701T), isolated from a smear-ripened cheese.</title>
        <authorList>
            <consortium name="US DOE Joint Genome Institute (JGI-PGF)"/>
            <person name="Walter F."/>
            <person name="Albersmeier A."/>
            <person name="Kalinowski J."/>
            <person name="Ruckert C."/>
        </authorList>
    </citation>
    <scope>NUCLEOTIDE SEQUENCE</scope>
    <source>
        <strain evidence="2">JCM 4815</strain>
    </source>
</reference>
<reference evidence="2" key="2">
    <citation type="submission" date="2020-09" db="EMBL/GenBank/DDBJ databases">
        <authorList>
            <person name="Sun Q."/>
            <person name="Ohkuma M."/>
        </authorList>
    </citation>
    <scope>NUCLEOTIDE SEQUENCE</scope>
    <source>
        <strain evidence="2">JCM 4815</strain>
    </source>
</reference>
<evidence type="ECO:0000313" key="2">
    <source>
        <dbReference type="EMBL" id="GGZ30001.1"/>
    </source>
</evidence>
<name>A0A918URF2_9ACTN</name>
<accession>A0A918URF2</accession>
<dbReference type="AlphaFoldDB" id="A0A918URF2"/>
<gene>
    <name evidence="2" type="ORF">GCM10010365_58080</name>
</gene>
<organism evidence="2 3">
    <name type="scientific">Streptomyces poonensis</name>
    <dbReference type="NCBI Taxonomy" id="68255"/>
    <lineage>
        <taxon>Bacteria</taxon>
        <taxon>Bacillati</taxon>
        <taxon>Actinomycetota</taxon>
        <taxon>Actinomycetes</taxon>
        <taxon>Kitasatosporales</taxon>
        <taxon>Streptomycetaceae</taxon>
        <taxon>Streptomyces</taxon>
    </lineage>
</organism>